<dbReference type="Pfam" id="PF12119">
    <property type="entry name" value="DUF3581"/>
    <property type="match status" value="1"/>
</dbReference>
<evidence type="ECO:0000313" key="2">
    <source>
        <dbReference type="Proteomes" id="UP000240904"/>
    </source>
</evidence>
<dbReference type="AlphaFoldDB" id="A0A2T3N1Y3"/>
<reference evidence="1 2" key="1">
    <citation type="submission" date="2018-03" db="EMBL/GenBank/DDBJ databases">
        <title>Whole genome sequencing of Histamine producing bacteria.</title>
        <authorList>
            <person name="Butler K."/>
        </authorList>
    </citation>
    <scope>NUCLEOTIDE SEQUENCE [LARGE SCALE GENOMIC DNA]</scope>
    <source>
        <strain evidence="1 2">DSM 16190</strain>
    </source>
</reference>
<dbReference type="Proteomes" id="UP000240904">
    <property type="component" value="Unassembled WGS sequence"/>
</dbReference>
<comment type="caution">
    <text evidence="1">The sequence shown here is derived from an EMBL/GenBank/DDBJ whole genome shotgun (WGS) entry which is preliminary data.</text>
</comment>
<organism evidence="1 2">
    <name type="scientific">Photobacterium lipolyticum</name>
    <dbReference type="NCBI Taxonomy" id="266810"/>
    <lineage>
        <taxon>Bacteria</taxon>
        <taxon>Pseudomonadati</taxon>
        <taxon>Pseudomonadota</taxon>
        <taxon>Gammaproteobacteria</taxon>
        <taxon>Vibrionales</taxon>
        <taxon>Vibrionaceae</taxon>
        <taxon>Photobacterium</taxon>
    </lineage>
</organism>
<dbReference type="OrthoDB" id="5892138at2"/>
<name>A0A2T3N1Y3_9GAMM</name>
<keyword evidence="2" id="KW-1185">Reference proteome</keyword>
<gene>
    <name evidence="1" type="ORF">C9I89_06770</name>
</gene>
<dbReference type="EMBL" id="PYMC01000003">
    <property type="protein sequence ID" value="PSW06204.1"/>
    <property type="molecule type" value="Genomic_DNA"/>
</dbReference>
<evidence type="ECO:0000313" key="1">
    <source>
        <dbReference type="EMBL" id="PSW06204.1"/>
    </source>
</evidence>
<protein>
    <submittedName>
        <fullName evidence="1">DUF3581 domain-containing protein</fullName>
    </submittedName>
</protein>
<proteinExistence type="predicted"/>
<sequence length="238" mass="26904">MFLDSYYSEQNSEYSFTREQASHFAKKIAGDFNPIHDEDNKRFCVPGDLLFSVVLSKAGLSHKMRFDFAGMINDGIAVSLDTKSDTELSLVDAKGKEYLHITREGDTTMNQDLIAQVTKSYVQFSGMNFPHIMVPLMESKQMMINPTRPLVIYESMELDFTRLDLTAPTVELTDSEIDVDGKRGSVTLKFCFKENGEVVGTGRKRMVMSGLKPYCQNDIDDLVNRFNERKDLFSGIAA</sequence>
<dbReference type="InterPro" id="IPR021974">
    <property type="entry name" value="DUF3581"/>
</dbReference>
<accession>A0A2T3N1Y3</accession>
<dbReference type="RefSeq" id="WP_107282583.1">
    <property type="nucleotide sequence ID" value="NZ_PYMC01000003.1"/>
</dbReference>